<dbReference type="KEGG" id="tmo:TMO_c0436"/>
<dbReference type="InterPro" id="IPR037165">
    <property type="entry name" value="AldOxase/xan_DH_Mopterin-bd_sf"/>
</dbReference>
<dbReference type="SMART" id="SM01008">
    <property type="entry name" value="Ald_Xan_dh_C"/>
    <property type="match status" value="1"/>
</dbReference>
<dbReference type="InterPro" id="IPR046867">
    <property type="entry name" value="AldOxase/xan_DH_MoCoBD2"/>
</dbReference>
<dbReference type="RefSeq" id="WP_014748035.1">
    <property type="nucleotide sequence ID" value="NC_017958.1"/>
</dbReference>
<protein>
    <submittedName>
        <fullName evidence="2">Aldehyde oxidase and xanthine dehydrogenase, molybdopterin binding protein</fullName>
    </submittedName>
</protein>
<dbReference type="PROSITE" id="PS51318">
    <property type="entry name" value="TAT"/>
    <property type="match status" value="1"/>
</dbReference>
<sequence length="772" mass="81845">MPRLLSRRTFLWTGAALGGTALVAAVGGAGYLATIDVDGRASSVDDDGAALNAFLTIHGDGRVVIRVPKTEMGQGIHTGLAMVVAEELDIPFDDRIRVEFPVEPLPAYSNWFNILRVRPEEASGPVVWVGRRVLGLAGFIATGASASTMALWHPMRVAGASARHMLLAAGAARLGVPVAQLSTGDGKVRHDASGRSLSYGDLARDAAFMPPPDDPPLKPAAEWRVMGRYQPRVDVPAKVRGEPVFGIDVVRPEMLHATIRQAPVFGAGVARVINAAEVRREPGIVDVVVIDGKSVAVVGDQWWQAESAARRLEIAWTPTDADHVSDSTLSAALRAGLRSETPYENVEMGDVDAVIAANPATLVEATCDAPFVAHACMEPMNATVIIRPDGSAEAWVPSQSPMSVRTGIRSGAGRAGVSVADITCNITMNGGGFGRRSDQDVVAQAAYLAARHRGRPVKLVWPREEDIGRGLFRSHAAARLRAVLGADGLPVAWDALVATQSVIHSVAGRNLPFTPGPDGDRLAIEGLEKPCYAIPNRRVRSQNVPSHVPIGLWRSNGFSFNTFFTESFIDDCALTARIDPVDYRRVLLRDNPRHLRVLERVAGMAGWGSSMAPGRGRGIAIEDCYQSVVAQVAEVTVAGDGEITVDRVFCAIDAGLVINPDAVMAQMEGGIIFGVTSALNSMITLENGAVMQSNFHDFPMQRLHNAPAVTVEIVGSDLPPGGAGEPGIVPVAAAIANAVRAATGLRLRSLPLATTETVGDGRTRTILRTTQA</sequence>
<dbReference type="PIRSF" id="PIRSF036389">
    <property type="entry name" value="IOR_B"/>
    <property type="match status" value="1"/>
</dbReference>
<evidence type="ECO:0000259" key="1">
    <source>
        <dbReference type="SMART" id="SM01008"/>
    </source>
</evidence>
<keyword evidence="3" id="KW-1185">Reference proteome</keyword>
<dbReference type="InterPro" id="IPR052516">
    <property type="entry name" value="N-heterocyclic_Hydroxylase"/>
</dbReference>
<dbReference type="SUPFAM" id="SSF56003">
    <property type="entry name" value="Molybdenum cofactor-binding domain"/>
    <property type="match status" value="2"/>
</dbReference>
<dbReference type="PATRIC" id="fig|1110502.3.peg.5308"/>
<dbReference type="GO" id="GO:0016491">
    <property type="term" value="F:oxidoreductase activity"/>
    <property type="evidence" value="ECO:0007669"/>
    <property type="project" value="InterPro"/>
</dbReference>
<dbReference type="InterPro" id="IPR008274">
    <property type="entry name" value="AldOxase/xan_DH_MoCoBD1"/>
</dbReference>
<dbReference type="PANTHER" id="PTHR47495">
    <property type="entry name" value="ALDEHYDE DEHYDROGENASE"/>
    <property type="match status" value="1"/>
</dbReference>
<keyword evidence="2" id="KW-0614">Plasmid</keyword>
<organism evidence="2 3">
    <name type="scientific">Tistrella mobilis (strain KA081020-065)</name>
    <dbReference type="NCBI Taxonomy" id="1110502"/>
    <lineage>
        <taxon>Bacteria</taxon>
        <taxon>Pseudomonadati</taxon>
        <taxon>Pseudomonadota</taxon>
        <taxon>Alphaproteobacteria</taxon>
        <taxon>Geminicoccales</taxon>
        <taxon>Geminicoccaceae</taxon>
        <taxon>Tistrella</taxon>
    </lineage>
</organism>
<reference evidence="2 3" key="1">
    <citation type="journal article" date="2012" name="J. Am. Chem. Soc.">
        <title>Bacterial biosynthesis and maturation of the didemnin anti-cancer agents.</title>
        <authorList>
            <person name="Xu Y."/>
            <person name="Kersten R.D."/>
            <person name="Nam S.J."/>
            <person name="Lu L."/>
            <person name="Al-Suwailem A.M."/>
            <person name="Zheng H."/>
            <person name="Fenical W."/>
            <person name="Dorrestein P.C."/>
            <person name="Moore B.S."/>
            <person name="Qian P.Y."/>
        </authorList>
    </citation>
    <scope>NUCLEOTIDE SEQUENCE [LARGE SCALE GENOMIC DNA]</scope>
    <source>
        <strain evidence="2 3">KA081020-065</strain>
    </source>
</reference>
<dbReference type="InterPro" id="IPR006311">
    <property type="entry name" value="TAT_signal"/>
</dbReference>
<evidence type="ECO:0000313" key="3">
    <source>
        <dbReference type="Proteomes" id="UP000005258"/>
    </source>
</evidence>
<dbReference type="Gene3D" id="3.90.1170.50">
    <property type="entry name" value="Aldehyde oxidase/xanthine dehydrogenase, a/b hammerhead"/>
    <property type="match status" value="1"/>
</dbReference>
<dbReference type="Proteomes" id="UP000005258">
    <property type="component" value="Plasmid pTM3"/>
</dbReference>
<dbReference type="PANTHER" id="PTHR47495:SF1">
    <property type="entry name" value="BLL3820 PROTEIN"/>
    <property type="match status" value="1"/>
</dbReference>
<evidence type="ECO:0000313" key="2">
    <source>
        <dbReference type="EMBL" id="AFK57046.1"/>
    </source>
</evidence>
<dbReference type="AlphaFoldDB" id="I3TWA8"/>
<dbReference type="InterPro" id="IPR000674">
    <property type="entry name" value="Ald_Oxase/Xan_DH_a/b"/>
</dbReference>
<dbReference type="Pfam" id="PF02738">
    <property type="entry name" value="MoCoBD_1"/>
    <property type="match status" value="1"/>
</dbReference>
<geneLocation type="plasmid" evidence="2 3">
    <name>pTM3</name>
</geneLocation>
<dbReference type="HOGENOM" id="CLU_013917_0_1_5"/>
<dbReference type="Gene3D" id="3.30.365.10">
    <property type="entry name" value="Aldehyde oxidase/xanthine dehydrogenase, molybdopterin binding domain"/>
    <property type="match status" value="4"/>
</dbReference>
<gene>
    <name evidence="2" type="ordered locus">TMO_c0436</name>
</gene>
<dbReference type="Pfam" id="PF20256">
    <property type="entry name" value="MoCoBD_2"/>
    <property type="match status" value="2"/>
</dbReference>
<feature type="domain" description="Aldehyde oxidase/xanthine dehydrogenase a/b hammerhead" evidence="1">
    <location>
        <begin position="240"/>
        <end position="320"/>
    </location>
</feature>
<name>I3TWA8_TISMK</name>
<dbReference type="EMBL" id="CP003239">
    <property type="protein sequence ID" value="AFK57046.1"/>
    <property type="molecule type" value="Genomic_DNA"/>
</dbReference>
<dbReference type="InterPro" id="IPR012368">
    <property type="entry name" value="OxRdtase_Mopterin-bd_su_IorB"/>
</dbReference>
<accession>I3TWA8</accession>
<proteinExistence type="predicted"/>